<dbReference type="SUPFAM" id="SSF49313">
    <property type="entry name" value="Cadherin-like"/>
    <property type="match status" value="1"/>
</dbReference>
<evidence type="ECO:0000256" key="8">
    <source>
        <dbReference type="SAM" id="MobiDB-lite"/>
    </source>
</evidence>
<dbReference type="GO" id="GO:0007156">
    <property type="term" value="P:homophilic cell adhesion via plasma membrane adhesion molecules"/>
    <property type="evidence" value="ECO:0007669"/>
    <property type="project" value="InterPro"/>
</dbReference>
<evidence type="ECO:0000256" key="6">
    <source>
        <dbReference type="ARBA" id="ARBA00023136"/>
    </source>
</evidence>
<keyword evidence="6 9" id="KW-0472">Membrane</keyword>
<evidence type="ECO:0000256" key="7">
    <source>
        <dbReference type="PROSITE-ProRule" id="PRU00043"/>
    </source>
</evidence>
<dbReference type="SUPFAM" id="SSF49899">
    <property type="entry name" value="Concanavalin A-like lectins/glucanases"/>
    <property type="match status" value="1"/>
</dbReference>
<dbReference type="InterPro" id="IPR015919">
    <property type="entry name" value="Cadherin-like_sf"/>
</dbReference>
<name>A0A813MI88_9BILA</name>
<dbReference type="GO" id="GO:0005886">
    <property type="term" value="C:plasma membrane"/>
    <property type="evidence" value="ECO:0007669"/>
    <property type="project" value="InterPro"/>
</dbReference>
<gene>
    <name evidence="12" type="ORF">OXX778_LOCUS2269</name>
</gene>
<dbReference type="Gene3D" id="2.60.40.60">
    <property type="entry name" value="Cadherins"/>
    <property type="match status" value="3"/>
</dbReference>
<dbReference type="InterPro" id="IPR020894">
    <property type="entry name" value="Cadherin_CS"/>
</dbReference>
<keyword evidence="13" id="KW-1185">Reference proteome</keyword>
<dbReference type="EMBL" id="CAJNOC010000172">
    <property type="protein sequence ID" value="CAF0722547.1"/>
    <property type="molecule type" value="Genomic_DNA"/>
</dbReference>
<feature type="compositionally biased region" description="Low complexity" evidence="8">
    <location>
        <begin position="3797"/>
        <end position="3816"/>
    </location>
</feature>
<keyword evidence="10" id="KW-0732">Signal</keyword>
<keyword evidence="3" id="KW-0677">Repeat</keyword>
<dbReference type="SMART" id="SM00112">
    <property type="entry name" value="CA"/>
    <property type="match status" value="3"/>
</dbReference>
<keyword evidence="5 9" id="KW-1133">Transmembrane helix</keyword>
<evidence type="ECO:0000313" key="13">
    <source>
        <dbReference type="Proteomes" id="UP000663879"/>
    </source>
</evidence>
<dbReference type="OrthoDB" id="10507193at2759"/>
<dbReference type="PROSITE" id="PS00232">
    <property type="entry name" value="CADHERIN_1"/>
    <property type="match status" value="2"/>
</dbReference>
<feature type="signal peptide" evidence="10">
    <location>
        <begin position="1"/>
        <end position="19"/>
    </location>
</feature>
<proteinExistence type="predicted"/>
<comment type="caution">
    <text evidence="12">The sequence shown here is derived from an EMBL/GenBank/DDBJ whole genome shotgun (WGS) entry which is preliminary data.</text>
</comment>
<feature type="domain" description="Cadherin" evidence="11">
    <location>
        <begin position="646"/>
        <end position="706"/>
    </location>
</feature>
<evidence type="ECO:0000256" key="1">
    <source>
        <dbReference type="ARBA" id="ARBA00004370"/>
    </source>
</evidence>
<dbReference type="Proteomes" id="UP000663879">
    <property type="component" value="Unassembled WGS sequence"/>
</dbReference>
<accession>A0A813MI88</accession>
<dbReference type="Gene3D" id="2.60.120.200">
    <property type="match status" value="1"/>
</dbReference>
<evidence type="ECO:0000256" key="3">
    <source>
        <dbReference type="ARBA" id="ARBA00022737"/>
    </source>
</evidence>
<dbReference type="PANTHER" id="PTHR24026:SF137">
    <property type="entry name" value="CADHERIN-RELATED TUMOR SUPPRESSOR"/>
    <property type="match status" value="1"/>
</dbReference>
<dbReference type="CDD" id="cd11304">
    <property type="entry name" value="Cadherin_repeat"/>
    <property type="match status" value="3"/>
</dbReference>
<keyword evidence="4 7" id="KW-0106">Calcium</keyword>
<organism evidence="12 13">
    <name type="scientific">Brachionus calyciflorus</name>
    <dbReference type="NCBI Taxonomy" id="104777"/>
    <lineage>
        <taxon>Eukaryota</taxon>
        <taxon>Metazoa</taxon>
        <taxon>Spiralia</taxon>
        <taxon>Gnathifera</taxon>
        <taxon>Rotifera</taxon>
        <taxon>Eurotatoria</taxon>
        <taxon>Monogononta</taxon>
        <taxon>Pseudotrocha</taxon>
        <taxon>Ploima</taxon>
        <taxon>Brachionidae</taxon>
        <taxon>Brachionus</taxon>
    </lineage>
</organism>
<dbReference type="PRINTS" id="PR00205">
    <property type="entry name" value="CADHERIN"/>
</dbReference>
<dbReference type="GO" id="GO:0005509">
    <property type="term" value="F:calcium ion binding"/>
    <property type="evidence" value="ECO:0007669"/>
    <property type="project" value="UniProtKB-UniRule"/>
</dbReference>
<keyword evidence="2 9" id="KW-0812">Transmembrane</keyword>
<dbReference type="PANTHER" id="PTHR24026">
    <property type="entry name" value="FAT ATYPICAL CADHERIN-RELATED"/>
    <property type="match status" value="1"/>
</dbReference>
<dbReference type="InterPro" id="IPR013320">
    <property type="entry name" value="ConA-like_dom_sf"/>
</dbReference>
<evidence type="ECO:0000256" key="9">
    <source>
        <dbReference type="SAM" id="Phobius"/>
    </source>
</evidence>
<sequence length="3972" mass="465932">MKILLKILIIYIILNYVTCEIYDIEFTEQNQTILLFEKSNIDIKSYKKIQIVGTIPQKCASFFTLIDNFTNVYLKYHTRTDLSSCIIDLNNGFSFNIDLKTNQLSHTIIDLPELPLLKLNIEYIFKFFNDSAYGLIKTDMNSNGIVSIVRIIYPKNDSIELKLTSHSKFFQIKKFLTNFYMIRLSENFQQLFDEFDTVDLGIEAFLTESKITILNSSLKFKIVNIDDLKINFQSKSLSLNLEEKSHRSGSYLTKITPILKDNLFINLNTSDLKDIYLKNYIRLKIVSNSINENMFDLDPVNGHLSILPGFDIDREKLIEKLKMDKIKIILNISASDSKKIFRQNFLQVSLNLLDVNDNEPIYSRPEYEIELNENNLSEIKTIVLNSKKFYFIFNETAKDLDQGENSSLDYDLISIKSKNKYDFFNLFYVEKLNGKIWISEEIFDLNRTEQFKIFNLEIMCKDNGRPTFKFNFINLNLKIVFKSHDTFNGLNSLEKKSEINGFYFELDLDCLTQIGQITLGKIPLRLKNGFLQIKLENFYERFFNLTLNSDGSLILNLNENYLSNKFSLKSINFLETSIDYLNTESEAKKLKLLINFSNKKNFKFDNENYKFYFDENEVEKLIGNLETNCPNLSEPEIIGENLNKNFKVLKNEKSIEIWNKRPLDRELNEKYEFLVISKCTKDEFEFLMTSKVLILLNDKNDNKPKFINPFRNESTFHKVLSYVDLTQDEDLFISKIEAFDLDKTDIKLKYMLNKISLNSNCQGMFNLRLNLNQVNGELTISNLYTDSIFSHCQFNYDILITTFNQNNSESIKFYIKIDLYGTNLIFQKNFLIQNYSIYKINFTDEYLLDLFYIEQCWINNFEAKDILNTYLDNRIFYFYPKNEFNETSIHYEEIECKLSSTEINTQYLNPWLIVKFKQEEEDMLNETSLNVEILKSTVLSENNFLVNLKNLSESNSQIQIYRFKNSNEKIWIEFFELDSISGDLSTRIISEKISEIIKRINLITLKVEIQYYDKNTTLIRKQDLSVHIRLIEAQTEANEIDKILNEFDSKFLNITINNLNDTSDLAIINFGFKKLENSKEMEISLNFIEQVIFNDNPSDQSEINNNLFKIIESQNQQFLVYNSIYLQPEVNYKNFKLYLLKLKICLKIFNEQNSFVKECSNLSLNVNIVFNLSEEQLIFASDSFNMNFILIDSFLYDQNFKLIRTGSEILDLKNLILGSNLINWNSINLKFKSTNSKCFILNEQNGTLFLNDINNLESSFKIRIDLENSTNQISNLIIYFQVLKLDTVIVKNLSIQYTEEHSWTPILDLEISKINYDIYNRFQMDLICKNLESKQFLRLFKIDRFSGFLTLNENLMSKLKIPMVKIILKIELDNRQVINFDINLHFKFYTNEIKPIIESNLVNFINNTELNHKIFVLNKLKLDNDSYLDLARVKNLNTNNLVLALDYRIKTDKFNNYYIELPYVYSLEQNQLYSFDFVVKFRDTGFLSDRYLTQSLFVVRMNTPNIFSGPKSYINAAGLSQIRINLAEFNDLESPNSEFIQKVFLIDQISSEDKNLIALSKLENDFLELNLTNVENRTELKIKIYKFLMNKLSLEINKVIEYEILVETYDWNIKKPSVYDLVKEFYVDIKILKSDLLKSIRENPYELLIYDFGNFGYLNERNLIEFVIEYFNDLPFEIEKYSGKLYYLVSEDSKDFNLYFEKNYKFKLTATDLNGDSAEIAIDFTLIDDDPISYLGDKLIHTILVTKTIQKNEIIGKIELTNILNQNNYENFTEILNALTNNFWEINYEIISDNNQFEIDTKTGLVVSKDQIEIKDDQFFKICVQVNGKLGRKEMTLLIDVNIIVNLNLPLRYNSKPEFERKLIKFETENTTSYFQLETKKSVNRNSLRFRIIQNIDADCQIDFFTGIIKCLLINVKKVYLTALVFSLDNVNNFDLAKVEISFLNKTRPVVLAISNNQDILKYDLNNSAKIGDSILNVFQLINTTENYFEHLRVFLTESEYDLSSISAYFDLNSLNGDLILKNEIQSNKIILKDSIKLINLDHEQVPKIIKTFRLELNINKSDIFTACSNSISYDSLIQHDSEFIQIGTARDEKLYDSLNYYLEDHEIKKSISKDYNLIITESVIFTNVKDKLISIDSNNGKIFLNRTKFIEQSLTEIQFFVSSFQNKGLMNDFQNIQSRKKCNFKIDFEQNLSHILNHIGLYVLEVDLVIEENKLNIGELIFYAKSYLLKNYKGSYELVSSEKIPFELNSQTGELFLSSNEWSNINFFKFSIKIGSNFLINLRIQILQEIKSIYKRENICLKNSNNSLLKDSKNEILRFEKELYEIELNLDDFSNKNPILKLNVINVPNKKSLNFKILNVNRGLPKFFMSILKLNEKKGDLELEFDNYTKFLNFCERKNSNSLSVVLNIGVEDAYNSDLYGRTLIKIKPNCQMNFINSKFTEPFYLVEISKITKIGSFLTNVKINQKKYDVKYSLCSNNESIVRINNNNGDVYLSKKSDKERYEISICAYVTNKMIVKPIKIETKLIILVQNSITQKQSLSFENQNFNLESSNFSLALGKIDRGNKNLKLLQLNSNSKNKIGVRSENMDFFSFNSSSNWLYADRKSIDKSKKSHFRFKINDLNFQVKFEDDLDLNLFINFNCKPGSKLIDLKSKFKNEYQFLLLVHNEEEEEFLNYNSTDGSIYLLRIPNLKEETEYEFYLKFASSESDFYALKIKVRFVDMQIDDFSKLEFIQRSINNINYYFFNYEYKFYEESQFGFVGSIKQIGNLKIQSEKCLDDSRLVQNVFKITSQNEIRINNEKILNFECDFYSLKIATHNGQEVSVYIKISNYKQIKNFNLTSNFKRSYSTILRTDHSERLFYSINIYDLIKYTRDLDYQLDKAIFLQSNRQIIKEFHLNSENGILTLNFNKNVTNGSFLLNFELILHAKEVFAKKINLNIFVLNGYVTGNELFFDNNVNSVELNDQFSLNLLKYLINPISNLNPRNLRDSGLSLKIENSEPFEFNSMNALITLNQNVKLKFDRLIKVIALDKSTGINQSFKIQVKFNSKLNHSLEEFKKFFKKNKSSILIDSNFKSYSNFILKLKSFGNADKFSNYKTNSDFVKIEPSTGEIKLKNKNNHLSKNDKFYFLIFHNNSIFAEFFVNFVPKSNEFEYKKDLNIEVIRTENQGLTYLGKVTNGDKFKCEQWKFSKSILLEENCDLFLLKNETLKSLNNLQFRVFDEHRKFRSVFYDVKLNTQFLKIQSQKFLIEFKSIKNSISNNEIGYKFYQFLKSKYDFQALDFKTFSSDKTDKVQVFLVTSSDRLENLRQYSKLLEKNYSIKILNIYSSQDSPYEIIKTNSDESKILINTEKLILSVPDNYEIFLNEESIFENSILFKKFSFSQWENLNFSIQNLKTLNLNFKILSEKNNQFLFSSDLGDKNYINCETINGNVRINFNLGKNDQEILIDTKILRGEWFQVEFLFEDYFFISLKKWDSNQKIFTEIDSYKIANFFKINKIKSIYLGGLPINNTNFHNVKNYYSDELEISSFKINNIEFLKCQKDDQNIVGSVHSSLQLKPEYEAFLRSEKILYESRVIESNSFVKGFNMTILFKILNFNLSNPEVLLMRSKNSEIFFNGSKKRIEFYIDNSLIAWIDFLNHLVKSRMEIFIKPGIVKISLDSSIKELSLRDGSDIKNFDIFLTDLNLANQDEIQIEKILINSEDISKFYSNFEYPNQNTLKIGRNKSISNSTDFKLTFADPYFKPGVLLIVILTSILVILIAVLSISFAVLLKKFKKSKKRSPKFVDSKFNSRNPLEISVNSENSPNSSSSSVSDFTNSHSIGRQTIHSIMNNSNNKIENQNCSTLRINKSQQNYFEYDSTTSKSFSSNIFFESILNSKASKSAQIESSTILNTNDLEQLKSFLIWQPEFYHYSSLLNEFEKFSDFNHKCSNKNDLVFMTNSIINTNKDSSNIEEINILGSLNLYDEYDKQTFV</sequence>
<reference evidence="12" key="1">
    <citation type="submission" date="2021-02" db="EMBL/GenBank/DDBJ databases">
        <authorList>
            <person name="Nowell W R."/>
        </authorList>
    </citation>
    <scope>NUCLEOTIDE SEQUENCE</scope>
    <source>
        <strain evidence="12">Ploen Becks lab</strain>
    </source>
</reference>
<feature type="region of interest" description="Disordered" evidence="8">
    <location>
        <begin position="3795"/>
        <end position="3816"/>
    </location>
</feature>
<evidence type="ECO:0000259" key="11">
    <source>
        <dbReference type="PROSITE" id="PS50268"/>
    </source>
</evidence>
<evidence type="ECO:0000256" key="10">
    <source>
        <dbReference type="SAM" id="SignalP"/>
    </source>
</evidence>
<dbReference type="PROSITE" id="PS50268">
    <property type="entry name" value="CADHERIN_2"/>
    <property type="match status" value="2"/>
</dbReference>
<feature type="domain" description="Cadherin" evidence="11">
    <location>
        <begin position="256"/>
        <end position="362"/>
    </location>
</feature>
<comment type="subcellular location">
    <subcellularLocation>
        <location evidence="1">Membrane</location>
    </subcellularLocation>
</comment>
<evidence type="ECO:0000256" key="5">
    <source>
        <dbReference type="ARBA" id="ARBA00022989"/>
    </source>
</evidence>
<dbReference type="InterPro" id="IPR001791">
    <property type="entry name" value="Laminin_G"/>
</dbReference>
<evidence type="ECO:0000256" key="4">
    <source>
        <dbReference type="ARBA" id="ARBA00022837"/>
    </source>
</evidence>
<feature type="transmembrane region" description="Helical" evidence="9">
    <location>
        <begin position="3745"/>
        <end position="3770"/>
    </location>
</feature>
<dbReference type="Pfam" id="PF02210">
    <property type="entry name" value="Laminin_G_2"/>
    <property type="match status" value="1"/>
</dbReference>
<feature type="chain" id="PRO_5032317605" description="Cadherin domain-containing protein" evidence="10">
    <location>
        <begin position="20"/>
        <end position="3972"/>
    </location>
</feature>
<protein>
    <recommendedName>
        <fullName evidence="11">Cadherin domain-containing protein</fullName>
    </recommendedName>
</protein>
<dbReference type="InterPro" id="IPR002126">
    <property type="entry name" value="Cadherin-like_dom"/>
</dbReference>
<evidence type="ECO:0000313" key="12">
    <source>
        <dbReference type="EMBL" id="CAF0722547.1"/>
    </source>
</evidence>
<evidence type="ECO:0000256" key="2">
    <source>
        <dbReference type="ARBA" id="ARBA00022692"/>
    </source>
</evidence>